<proteinExistence type="predicted"/>
<protein>
    <recommendedName>
        <fullName evidence="4">Lipoprotein</fullName>
    </recommendedName>
</protein>
<evidence type="ECO:0000313" key="3">
    <source>
        <dbReference type="Proteomes" id="UP001597475"/>
    </source>
</evidence>
<organism evidence="2 3">
    <name type="scientific">Deinococcus taklimakanensis</name>
    <dbReference type="NCBI Taxonomy" id="536443"/>
    <lineage>
        <taxon>Bacteria</taxon>
        <taxon>Thermotogati</taxon>
        <taxon>Deinococcota</taxon>
        <taxon>Deinococci</taxon>
        <taxon>Deinococcales</taxon>
        <taxon>Deinococcaceae</taxon>
        <taxon>Deinococcus</taxon>
    </lineage>
</organism>
<comment type="caution">
    <text evidence="2">The sequence shown here is derived from an EMBL/GenBank/DDBJ whole genome shotgun (WGS) entry which is preliminary data.</text>
</comment>
<reference evidence="3" key="1">
    <citation type="journal article" date="2019" name="Int. J. Syst. Evol. Microbiol.">
        <title>The Global Catalogue of Microorganisms (GCM) 10K type strain sequencing project: providing services to taxonomists for standard genome sequencing and annotation.</title>
        <authorList>
            <consortium name="The Broad Institute Genomics Platform"/>
            <consortium name="The Broad Institute Genome Sequencing Center for Infectious Disease"/>
            <person name="Wu L."/>
            <person name="Ma J."/>
        </authorList>
    </citation>
    <scope>NUCLEOTIDE SEQUENCE [LARGE SCALE GENOMIC DNA]</scope>
    <source>
        <strain evidence="3">KCTC 33842</strain>
    </source>
</reference>
<dbReference type="RefSeq" id="WP_386844518.1">
    <property type="nucleotide sequence ID" value="NZ_JBHUMK010000031.1"/>
</dbReference>
<dbReference type="EMBL" id="JBHUMK010000031">
    <property type="protein sequence ID" value="MFD2609274.1"/>
    <property type="molecule type" value="Genomic_DNA"/>
</dbReference>
<feature type="signal peptide" evidence="1">
    <location>
        <begin position="1"/>
        <end position="18"/>
    </location>
</feature>
<keyword evidence="1" id="KW-0732">Signal</keyword>
<evidence type="ECO:0008006" key="4">
    <source>
        <dbReference type="Google" id="ProtNLM"/>
    </source>
</evidence>
<name>A0ABW5P4C1_9DEIO</name>
<evidence type="ECO:0000256" key="1">
    <source>
        <dbReference type="SAM" id="SignalP"/>
    </source>
</evidence>
<evidence type="ECO:0000313" key="2">
    <source>
        <dbReference type="EMBL" id="MFD2609274.1"/>
    </source>
</evidence>
<gene>
    <name evidence="2" type="ORF">ACFSR9_07460</name>
</gene>
<keyword evidence="3" id="KW-1185">Reference proteome</keyword>
<feature type="chain" id="PRO_5047148569" description="Lipoprotein" evidence="1">
    <location>
        <begin position="19"/>
        <end position="139"/>
    </location>
</feature>
<dbReference type="Proteomes" id="UP001597475">
    <property type="component" value="Unassembled WGS sequence"/>
</dbReference>
<accession>A0ABW5P4C1</accession>
<dbReference type="PROSITE" id="PS51257">
    <property type="entry name" value="PROKAR_LIPOPROTEIN"/>
    <property type="match status" value="1"/>
</dbReference>
<sequence length="139" mass="14094">MKTPWLPAALLLAGCAPATILGQTSAPAPVTDAGGNWSGRLSHPLAGTYVVTGAFTERPDQGAGALTGLFTVDKLSADLITLTGNLNTGTLKGESGTLSLDCQGKFTGKSLYEGRCTATNATNLGVEADLVLTRTATTP</sequence>